<evidence type="ECO:0008006" key="3">
    <source>
        <dbReference type="Google" id="ProtNLM"/>
    </source>
</evidence>
<dbReference type="Proteomes" id="UP001159428">
    <property type="component" value="Unassembled WGS sequence"/>
</dbReference>
<sequence>MYQNPVFSTLWKNDFRITKETFDYICQLAVALNKCVAIALWRMGTGNSYRTTGITFGQGKSTVIKICQERAFGKLKCRWRCLLKLLEEKTPKVPHTILTC</sequence>
<evidence type="ECO:0000313" key="1">
    <source>
        <dbReference type="EMBL" id="CAH3124088.1"/>
    </source>
</evidence>
<proteinExistence type="predicted"/>
<reference evidence="1 2" key="1">
    <citation type="submission" date="2022-05" db="EMBL/GenBank/DDBJ databases">
        <authorList>
            <consortium name="Genoscope - CEA"/>
            <person name="William W."/>
        </authorList>
    </citation>
    <scope>NUCLEOTIDE SEQUENCE [LARGE SCALE GENOMIC DNA]</scope>
</reference>
<dbReference type="AlphaFoldDB" id="A0AAU9WSH8"/>
<organism evidence="1 2">
    <name type="scientific">Pocillopora meandrina</name>
    <dbReference type="NCBI Taxonomy" id="46732"/>
    <lineage>
        <taxon>Eukaryota</taxon>
        <taxon>Metazoa</taxon>
        <taxon>Cnidaria</taxon>
        <taxon>Anthozoa</taxon>
        <taxon>Hexacorallia</taxon>
        <taxon>Scleractinia</taxon>
        <taxon>Astrocoeniina</taxon>
        <taxon>Pocilloporidae</taxon>
        <taxon>Pocillopora</taxon>
    </lineage>
</organism>
<keyword evidence="2" id="KW-1185">Reference proteome</keyword>
<evidence type="ECO:0000313" key="2">
    <source>
        <dbReference type="Proteomes" id="UP001159428"/>
    </source>
</evidence>
<dbReference type="EMBL" id="CALNXJ010000020">
    <property type="protein sequence ID" value="CAH3124088.1"/>
    <property type="molecule type" value="Genomic_DNA"/>
</dbReference>
<accession>A0AAU9WSH8</accession>
<comment type="caution">
    <text evidence="1">The sequence shown here is derived from an EMBL/GenBank/DDBJ whole genome shotgun (WGS) entry which is preliminary data.</text>
</comment>
<gene>
    <name evidence="1" type="ORF">PMEA_00011715</name>
</gene>
<name>A0AAU9WSH8_9CNID</name>
<protein>
    <recommendedName>
        <fullName evidence="3">Transposase</fullName>
    </recommendedName>
</protein>
<feature type="non-terminal residue" evidence="1">
    <location>
        <position position="100"/>
    </location>
</feature>